<dbReference type="Proteomes" id="UP000008711">
    <property type="component" value="Unassembled WGS sequence"/>
</dbReference>
<reference evidence="1 2" key="1">
    <citation type="journal article" date="2007" name="Nature">
        <title>Evolution of genes and genomes on the Drosophila phylogeny.</title>
        <authorList>
            <consortium name="Drosophila 12 Genomes Consortium"/>
            <person name="Clark A.G."/>
            <person name="Eisen M.B."/>
            <person name="Smith D.R."/>
            <person name="Bergman C.M."/>
            <person name="Oliver B."/>
            <person name="Markow T.A."/>
            <person name="Kaufman T.C."/>
            <person name="Kellis M."/>
            <person name="Gelbart W."/>
            <person name="Iyer V.N."/>
            <person name="Pollard D.A."/>
            <person name="Sackton T.B."/>
            <person name="Larracuente A.M."/>
            <person name="Singh N.D."/>
            <person name="Abad J.P."/>
            <person name="Abt D.N."/>
            <person name="Adryan B."/>
            <person name="Aguade M."/>
            <person name="Akashi H."/>
            <person name="Anderson W.W."/>
            <person name="Aquadro C.F."/>
            <person name="Ardell D.H."/>
            <person name="Arguello R."/>
            <person name="Artieri C.G."/>
            <person name="Barbash D.A."/>
            <person name="Barker D."/>
            <person name="Barsanti P."/>
            <person name="Batterham P."/>
            <person name="Batzoglou S."/>
            <person name="Begun D."/>
            <person name="Bhutkar A."/>
            <person name="Blanco E."/>
            <person name="Bosak S.A."/>
            <person name="Bradley R.K."/>
            <person name="Brand A.D."/>
            <person name="Brent M.R."/>
            <person name="Brooks A.N."/>
            <person name="Brown R.H."/>
            <person name="Butlin R.K."/>
            <person name="Caggese C."/>
            <person name="Calvi B.R."/>
            <person name="Bernardo de Carvalho A."/>
            <person name="Caspi A."/>
            <person name="Castrezana S."/>
            <person name="Celniker S.E."/>
            <person name="Chang J.L."/>
            <person name="Chapple C."/>
            <person name="Chatterji S."/>
            <person name="Chinwalla A."/>
            <person name="Civetta A."/>
            <person name="Clifton S.W."/>
            <person name="Comeron J.M."/>
            <person name="Costello J.C."/>
            <person name="Coyne J.A."/>
            <person name="Daub J."/>
            <person name="David R.G."/>
            <person name="Delcher A.L."/>
            <person name="Delehaunty K."/>
            <person name="Do C.B."/>
            <person name="Ebling H."/>
            <person name="Edwards K."/>
            <person name="Eickbush T."/>
            <person name="Evans J.D."/>
            <person name="Filipski A."/>
            <person name="Findeiss S."/>
            <person name="Freyhult E."/>
            <person name="Fulton L."/>
            <person name="Fulton R."/>
            <person name="Garcia A.C."/>
            <person name="Gardiner A."/>
            <person name="Garfield D.A."/>
            <person name="Garvin B.E."/>
            <person name="Gibson G."/>
            <person name="Gilbert D."/>
            <person name="Gnerre S."/>
            <person name="Godfrey J."/>
            <person name="Good R."/>
            <person name="Gotea V."/>
            <person name="Gravely B."/>
            <person name="Greenberg A.J."/>
            <person name="Griffiths-Jones S."/>
            <person name="Gross S."/>
            <person name="Guigo R."/>
            <person name="Gustafson E.A."/>
            <person name="Haerty W."/>
            <person name="Hahn M.W."/>
            <person name="Halligan D.L."/>
            <person name="Halpern A.L."/>
            <person name="Halter G.M."/>
            <person name="Han M.V."/>
            <person name="Heger A."/>
            <person name="Hillier L."/>
            <person name="Hinrichs A.S."/>
            <person name="Holmes I."/>
            <person name="Hoskins R.A."/>
            <person name="Hubisz M.J."/>
            <person name="Hultmark D."/>
            <person name="Huntley M.A."/>
            <person name="Jaffe D.B."/>
            <person name="Jagadeeshan S."/>
            <person name="Jeck W.R."/>
            <person name="Johnson J."/>
            <person name="Jones C.D."/>
            <person name="Jordan W.C."/>
            <person name="Karpen G.H."/>
            <person name="Kataoka E."/>
            <person name="Keightley P.D."/>
            <person name="Kheradpour P."/>
            <person name="Kirkness E.F."/>
            <person name="Koerich L.B."/>
            <person name="Kristiansen K."/>
            <person name="Kudrna D."/>
            <person name="Kulathinal R.J."/>
            <person name="Kumar S."/>
            <person name="Kwok R."/>
            <person name="Lander E."/>
            <person name="Langley C.H."/>
            <person name="Lapoint R."/>
            <person name="Lazzaro B.P."/>
            <person name="Lee S.J."/>
            <person name="Levesque L."/>
            <person name="Li R."/>
            <person name="Lin C.F."/>
            <person name="Lin M.F."/>
            <person name="Lindblad-Toh K."/>
            <person name="Llopart A."/>
            <person name="Long M."/>
            <person name="Low L."/>
            <person name="Lozovsky E."/>
            <person name="Lu J."/>
            <person name="Luo M."/>
            <person name="Machado C.A."/>
            <person name="Makalowski W."/>
            <person name="Marzo M."/>
            <person name="Matsuda M."/>
            <person name="Matzkin L."/>
            <person name="McAllister B."/>
            <person name="McBride C.S."/>
            <person name="McKernan B."/>
            <person name="McKernan K."/>
            <person name="Mendez-Lago M."/>
            <person name="Minx P."/>
            <person name="Mollenhauer M.U."/>
            <person name="Montooth K."/>
            <person name="Mount S.M."/>
            <person name="Mu X."/>
            <person name="Myers E."/>
            <person name="Negre B."/>
            <person name="Newfeld S."/>
            <person name="Nielsen R."/>
            <person name="Noor M.A."/>
            <person name="O'Grady P."/>
            <person name="Pachter L."/>
            <person name="Papaceit M."/>
            <person name="Parisi M.J."/>
            <person name="Parisi M."/>
            <person name="Parts L."/>
            <person name="Pedersen J.S."/>
            <person name="Pesole G."/>
            <person name="Phillippy A.M."/>
            <person name="Ponting C.P."/>
            <person name="Pop M."/>
            <person name="Porcelli D."/>
            <person name="Powell J.R."/>
            <person name="Prohaska S."/>
            <person name="Pruitt K."/>
            <person name="Puig M."/>
            <person name="Quesneville H."/>
            <person name="Ram K.R."/>
            <person name="Rand D."/>
            <person name="Rasmussen M.D."/>
            <person name="Reed L.K."/>
            <person name="Reenan R."/>
            <person name="Reily A."/>
            <person name="Remington K.A."/>
            <person name="Rieger T.T."/>
            <person name="Ritchie M.G."/>
            <person name="Robin C."/>
            <person name="Rogers Y.H."/>
            <person name="Rohde C."/>
            <person name="Rozas J."/>
            <person name="Rubenfield M.J."/>
            <person name="Ruiz A."/>
            <person name="Russo S."/>
            <person name="Salzberg S.L."/>
            <person name="Sanchez-Gracia A."/>
            <person name="Saranga D.J."/>
            <person name="Sato H."/>
            <person name="Schaeffer S.W."/>
            <person name="Schatz M.C."/>
            <person name="Schlenke T."/>
            <person name="Schwartz R."/>
            <person name="Segarra C."/>
            <person name="Singh R.S."/>
            <person name="Sirot L."/>
            <person name="Sirota M."/>
            <person name="Sisneros N.B."/>
            <person name="Smith C.D."/>
            <person name="Smith T.F."/>
            <person name="Spieth J."/>
            <person name="Stage D.E."/>
            <person name="Stark A."/>
            <person name="Stephan W."/>
            <person name="Strausberg R.L."/>
            <person name="Strempel S."/>
            <person name="Sturgill D."/>
            <person name="Sutton G."/>
            <person name="Sutton G.G."/>
            <person name="Tao W."/>
            <person name="Teichmann S."/>
            <person name="Tobari Y.N."/>
            <person name="Tomimura Y."/>
            <person name="Tsolas J.M."/>
            <person name="Valente V.L."/>
            <person name="Venter E."/>
            <person name="Venter J.C."/>
            <person name="Vicario S."/>
            <person name="Vieira F.G."/>
            <person name="Vilella A.J."/>
            <person name="Villasante A."/>
            <person name="Walenz B."/>
            <person name="Wang J."/>
            <person name="Wasserman M."/>
            <person name="Watts T."/>
            <person name="Wilson D."/>
            <person name="Wilson R.K."/>
            <person name="Wing R.A."/>
            <person name="Wolfner M.F."/>
            <person name="Wong A."/>
            <person name="Wong G.K."/>
            <person name="Wu C.I."/>
            <person name="Wu G."/>
            <person name="Yamamoto D."/>
            <person name="Yang H.P."/>
            <person name="Yang S.P."/>
            <person name="Yorke J.A."/>
            <person name="Yoshida K."/>
            <person name="Zdobnov E."/>
            <person name="Zhang P."/>
            <person name="Zhang Y."/>
            <person name="Zimin A.V."/>
            <person name="Baldwin J."/>
            <person name="Abdouelleil A."/>
            <person name="Abdulkadir J."/>
            <person name="Abebe A."/>
            <person name="Abera B."/>
            <person name="Abreu J."/>
            <person name="Acer S.C."/>
            <person name="Aftuck L."/>
            <person name="Alexander A."/>
            <person name="An P."/>
            <person name="Anderson E."/>
            <person name="Anderson S."/>
            <person name="Arachi H."/>
            <person name="Azer M."/>
            <person name="Bachantsang P."/>
            <person name="Barry A."/>
            <person name="Bayul T."/>
            <person name="Berlin A."/>
            <person name="Bessette D."/>
            <person name="Bloom T."/>
            <person name="Blye J."/>
            <person name="Boguslavskiy L."/>
            <person name="Bonnet C."/>
            <person name="Boukhgalter B."/>
            <person name="Bourzgui I."/>
            <person name="Brown A."/>
            <person name="Cahill P."/>
            <person name="Channer S."/>
            <person name="Cheshatsang Y."/>
            <person name="Chuda L."/>
            <person name="Citroen M."/>
            <person name="Collymore A."/>
            <person name="Cooke P."/>
            <person name="Costello M."/>
            <person name="D'Aco K."/>
            <person name="Daza R."/>
            <person name="De Haan G."/>
            <person name="DeGray S."/>
            <person name="DeMaso C."/>
            <person name="Dhargay N."/>
            <person name="Dooley K."/>
            <person name="Dooley E."/>
            <person name="Doricent M."/>
            <person name="Dorje P."/>
            <person name="Dorjee K."/>
            <person name="Dupes A."/>
            <person name="Elong R."/>
            <person name="Falk J."/>
            <person name="Farina A."/>
            <person name="Faro S."/>
            <person name="Ferguson D."/>
            <person name="Fisher S."/>
            <person name="Foley C.D."/>
            <person name="Franke A."/>
            <person name="Friedrich D."/>
            <person name="Gadbois L."/>
            <person name="Gearin G."/>
            <person name="Gearin C.R."/>
            <person name="Giannoukos G."/>
            <person name="Goode T."/>
            <person name="Graham J."/>
            <person name="Grandbois E."/>
            <person name="Grewal S."/>
            <person name="Gyaltsen K."/>
            <person name="Hafez N."/>
            <person name="Hagos B."/>
            <person name="Hall J."/>
            <person name="Henson C."/>
            <person name="Hollinger A."/>
            <person name="Honan T."/>
            <person name="Huard M.D."/>
            <person name="Hughes L."/>
            <person name="Hurhula B."/>
            <person name="Husby M.E."/>
            <person name="Kamat A."/>
            <person name="Kanga B."/>
            <person name="Kashin S."/>
            <person name="Khazanovich D."/>
            <person name="Kisner P."/>
            <person name="Lance K."/>
            <person name="Lara M."/>
            <person name="Lee W."/>
            <person name="Lennon N."/>
            <person name="Letendre F."/>
            <person name="LeVine R."/>
            <person name="Lipovsky A."/>
            <person name="Liu X."/>
            <person name="Liu J."/>
            <person name="Liu S."/>
            <person name="Lokyitsang T."/>
            <person name="Lokyitsang Y."/>
            <person name="Lubonja R."/>
            <person name="Lui A."/>
            <person name="MacDonald P."/>
            <person name="Magnisalis V."/>
            <person name="Maru K."/>
            <person name="Matthews C."/>
            <person name="McCusker W."/>
            <person name="McDonough S."/>
            <person name="Mehta T."/>
            <person name="Meldrim J."/>
            <person name="Meneus L."/>
            <person name="Mihai O."/>
            <person name="Mihalev A."/>
            <person name="Mihova T."/>
            <person name="Mittelman R."/>
            <person name="Mlenga V."/>
            <person name="Montmayeur A."/>
            <person name="Mulrain L."/>
            <person name="Navidi A."/>
            <person name="Naylor J."/>
            <person name="Negash T."/>
            <person name="Nguyen T."/>
            <person name="Nguyen N."/>
            <person name="Nicol R."/>
            <person name="Norbu C."/>
            <person name="Norbu N."/>
            <person name="Novod N."/>
            <person name="O'Neill B."/>
            <person name="Osman S."/>
            <person name="Markiewicz E."/>
            <person name="Oyono O.L."/>
            <person name="Patti C."/>
            <person name="Phunkhang P."/>
            <person name="Pierre F."/>
            <person name="Priest M."/>
            <person name="Raghuraman S."/>
            <person name="Rege F."/>
            <person name="Reyes R."/>
            <person name="Rise C."/>
            <person name="Rogov P."/>
            <person name="Ross K."/>
            <person name="Ryan E."/>
            <person name="Settipalli S."/>
            <person name="Shea T."/>
            <person name="Sherpa N."/>
            <person name="Shi L."/>
            <person name="Shih D."/>
            <person name="Sparrow T."/>
            <person name="Spaulding J."/>
            <person name="Stalker J."/>
            <person name="Stange-Thomann N."/>
            <person name="Stavropoulos S."/>
            <person name="Stone C."/>
            <person name="Strader C."/>
            <person name="Tesfaye S."/>
            <person name="Thomson T."/>
            <person name="Thoulutsang Y."/>
            <person name="Thoulutsang D."/>
            <person name="Topham K."/>
            <person name="Topping I."/>
            <person name="Tsamla T."/>
            <person name="Vassiliev H."/>
            <person name="Vo A."/>
            <person name="Wangchuk T."/>
            <person name="Wangdi T."/>
            <person name="Weiand M."/>
            <person name="Wilkinson J."/>
            <person name="Wilson A."/>
            <person name="Yadav S."/>
            <person name="Young G."/>
            <person name="Yu Q."/>
            <person name="Zembek L."/>
            <person name="Zhong D."/>
            <person name="Zimmer A."/>
            <person name="Zwirko Z."/>
            <person name="Jaffe D.B."/>
            <person name="Alvarez P."/>
            <person name="Brockman W."/>
            <person name="Butler J."/>
            <person name="Chin C."/>
            <person name="Gnerre S."/>
            <person name="Grabherr M."/>
            <person name="Kleber M."/>
            <person name="Mauceli E."/>
            <person name="MacCallum I."/>
        </authorList>
    </citation>
    <scope>NUCLEOTIDE SEQUENCE [LARGE SCALE GENOMIC DNA]</scope>
    <source>
        <strain evidence="1 2">TSC#14021-0224.01</strain>
    </source>
</reference>
<sequence>MDCKCVGSPPAYFDDFATAPPLKQCALAVES</sequence>
<gene>
    <name evidence="1" type="primary">Dere\GG26156</name>
    <name evidence="1" type="synonym">GG26156</name>
    <name evidence="1" type="ORF">Dere_GG26156</name>
</gene>
<dbReference type="EMBL" id="CH954179">
    <property type="protein sequence ID" value="KQS61992.1"/>
    <property type="molecule type" value="Genomic_DNA"/>
</dbReference>
<organism evidence="1 2">
    <name type="scientific">Drosophila erecta</name>
    <name type="common">Fruit fly</name>
    <dbReference type="NCBI Taxonomy" id="7220"/>
    <lineage>
        <taxon>Eukaryota</taxon>
        <taxon>Metazoa</taxon>
        <taxon>Ecdysozoa</taxon>
        <taxon>Arthropoda</taxon>
        <taxon>Hexapoda</taxon>
        <taxon>Insecta</taxon>
        <taxon>Pterygota</taxon>
        <taxon>Neoptera</taxon>
        <taxon>Endopterygota</taxon>
        <taxon>Diptera</taxon>
        <taxon>Brachycera</taxon>
        <taxon>Muscomorpha</taxon>
        <taxon>Ephydroidea</taxon>
        <taxon>Drosophilidae</taxon>
        <taxon>Drosophila</taxon>
        <taxon>Sophophora</taxon>
    </lineage>
</organism>
<accession>A0A0Q5VZD1</accession>
<evidence type="ECO:0000313" key="1">
    <source>
        <dbReference type="EMBL" id="KQS61992.1"/>
    </source>
</evidence>
<dbReference type="AlphaFoldDB" id="A0A0Q5VZD1"/>
<proteinExistence type="predicted"/>
<keyword evidence="2" id="KW-1185">Reference proteome</keyword>
<name>A0A0Q5VZD1_DROER</name>
<reference evidence="1 2" key="2">
    <citation type="journal article" date="2008" name="Bioinformatics">
        <title>Assembly reconciliation.</title>
        <authorList>
            <person name="Zimin A.V."/>
            <person name="Smith D.R."/>
            <person name="Sutton G."/>
            <person name="Yorke J.A."/>
        </authorList>
    </citation>
    <scope>NUCLEOTIDE SEQUENCE [LARGE SCALE GENOMIC DNA]</scope>
    <source>
        <strain evidence="1 2">TSC#14021-0224.01</strain>
    </source>
</reference>
<protein>
    <submittedName>
        <fullName evidence="1">Uncharacterized protein</fullName>
    </submittedName>
</protein>
<evidence type="ECO:0000313" key="2">
    <source>
        <dbReference type="Proteomes" id="UP000008711"/>
    </source>
</evidence>